<dbReference type="Proteomes" id="UP001162131">
    <property type="component" value="Unassembled WGS sequence"/>
</dbReference>
<reference evidence="2" key="1">
    <citation type="submission" date="2021-09" db="EMBL/GenBank/DDBJ databases">
        <authorList>
            <consortium name="AG Swart"/>
            <person name="Singh M."/>
            <person name="Singh A."/>
            <person name="Seah K."/>
            <person name="Emmerich C."/>
        </authorList>
    </citation>
    <scope>NUCLEOTIDE SEQUENCE</scope>
    <source>
        <strain evidence="2">ATCC30299</strain>
    </source>
</reference>
<keyword evidence="3" id="KW-1185">Reference proteome</keyword>
<feature type="compositionally biased region" description="Polar residues" evidence="1">
    <location>
        <begin position="46"/>
        <end position="61"/>
    </location>
</feature>
<protein>
    <submittedName>
        <fullName evidence="2">Uncharacterized protein</fullName>
    </submittedName>
</protein>
<evidence type="ECO:0000313" key="3">
    <source>
        <dbReference type="Proteomes" id="UP001162131"/>
    </source>
</evidence>
<feature type="region of interest" description="Disordered" evidence="1">
    <location>
        <begin position="45"/>
        <end position="64"/>
    </location>
</feature>
<sequence>MSLVISHLNITGKKLQHRLSLKSNKLKKSFNSLSTNNSPLPLCSHNHGSLQNSPKTVINSPEKTENKIQKKWKATESHTYKHEKLLPAKLEMFLKDNMNKPRQEWNEKSLKNSRKMIRLKRKTSDLTGSKLRKQLSIPERSDTINELSVTKPKLSNWEFYPANSNQATSKNTIIPSKDTFYKTHSSTENSLLCTSNSIYSPLNEIKCLQASTSLNVLASEDPKSNISDIEKILEDNSWIIKKKKSIASSPVNPQITTKTIDSAKDETISFPTIRKLYHHQSTNMRPELRQSMTSVYPKFEMSPFGHHKSLKEFDDIKSSFMNLNSEETTEIRRIKSKRYKQTRKITRSASPNDYKFMSLYIEWYEKNLIN</sequence>
<name>A0AAU9IWV2_9CILI</name>
<accession>A0AAU9IWV2</accession>
<evidence type="ECO:0000256" key="1">
    <source>
        <dbReference type="SAM" id="MobiDB-lite"/>
    </source>
</evidence>
<dbReference type="EMBL" id="CAJZBQ010000014">
    <property type="protein sequence ID" value="CAG9315735.1"/>
    <property type="molecule type" value="Genomic_DNA"/>
</dbReference>
<evidence type="ECO:0000313" key="2">
    <source>
        <dbReference type="EMBL" id="CAG9315735.1"/>
    </source>
</evidence>
<proteinExistence type="predicted"/>
<comment type="caution">
    <text evidence="2">The sequence shown here is derived from an EMBL/GenBank/DDBJ whole genome shotgun (WGS) entry which is preliminary data.</text>
</comment>
<gene>
    <name evidence="2" type="ORF">BSTOLATCC_MIC14485</name>
</gene>
<dbReference type="AlphaFoldDB" id="A0AAU9IWV2"/>
<organism evidence="2 3">
    <name type="scientific">Blepharisma stoltei</name>
    <dbReference type="NCBI Taxonomy" id="1481888"/>
    <lineage>
        <taxon>Eukaryota</taxon>
        <taxon>Sar</taxon>
        <taxon>Alveolata</taxon>
        <taxon>Ciliophora</taxon>
        <taxon>Postciliodesmatophora</taxon>
        <taxon>Heterotrichea</taxon>
        <taxon>Heterotrichida</taxon>
        <taxon>Blepharismidae</taxon>
        <taxon>Blepharisma</taxon>
    </lineage>
</organism>